<proteinExistence type="predicted"/>
<feature type="compositionally biased region" description="Basic and acidic residues" evidence="1">
    <location>
        <begin position="276"/>
        <end position="286"/>
    </location>
</feature>
<reference evidence="2 3" key="1">
    <citation type="submission" date="2018-06" db="EMBL/GenBank/DDBJ databases">
        <title>Comparative genomics reveals the genomic features of Rhizophagus irregularis, R. cerebriforme, R. diaphanum and Gigaspora rosea, and their symbiotic lifestyle signature.</title>
        <authorList>
            <person name="Morin E."/>
            <person name="San Clemente H."/>
            <person name="Chen E.C.H."/>
            <person name="De La Providencia I."/>
            <person name="Hainaut M."/>
            <person name="Kuo A."/>
            <person name="Kohler A."/>
            <person name="Murat C."/>
            <person name="Tang N."/>
            <person name="Roy S."/>
            <person name="Loubradou J."/>
            <person name="Henrissat B."/>
            <person name="Grigoriev I.V."/>
            <person name="Corradi N."/>
            <person name="Roux C."/>
            <person name="Martin F.M."/>
        </authorList>
    </citation>
    <scope>NUCLEOTIDE SEQUENCE [LARGE SCALE GENOMIC DNA]</scope>
    <source>
        <strain evidence="2 3">DAOM 194757</strain>
    </source>
</reference>
<gene>
    <name evidence="2" type="ORF">C2G38_2234407</name>
</gene>
<evidence type="ECO:0000256" key="1">
    <source>
        <dbReference type="SAM" id="MobiDB-lite"/>
    </source>
</evidence>
<sequence length="295" mass="33688">MSSKAYLNQSIMTLPSQYHRHIPWNVKLIQRRLKPLDEASNTKQDASTVECPQVTYLEEECAAHFAILTEEKADKVQEFIDETLGNKEPFDEAAVGSRNEEKDLEALLQKKTSSPKSPEEKFVKKGKVRVERSEYEIGVRKENKKSPNSCSEAIDMDYIKEMKDPKDCCQIKSGVERKVVKDENEVNSCWKLARERGQVEANKPNKEDDSDRTVVGKEDDNTKKGLANMEDLSCACDLWIDDKNGKLFVQYMKNAEDGFVTGQFDHGGPYDQNEVSLEKAYKKTREAPSSPYRQD</sequence>
<feature type="region of interest" description="Disordered" evidence="1">
    <location>
        <begin position="262"/>
        <end position="295"/>
    </location>
</feature>
<dbReference type="OrthoDB" id="10639885at2759"/>
<evidence type="ECO:0000313" key="2">
    <source>
        <dbReference type="EMBL" id="RIB00409.1"/>
    </source>
</evidence>
<protein>
    <submittedName>
        <fullName evidence="2">Uncharacterized protein</fullName>
    </submittedName>
</protein>
<keyword evidence="3" id="KW-1185">Reference proteome</keyword>
<organism evidence="2 3">
    <name type="scientific">Gigaspora rosea</name>
    <dbReference type="NCBI Taxonomy" id="44941"/>
    <lineage>
        <taxon>Eukaryota</taxon>
        <taxon>Fungi</taxon>
        <taxon>Fungi incertae sedis</taxon>
        <taxon>Mucoromycota</taxon>
        <taxon>Glomeromycotina</taxon>
        <taxon>Glomeromycetes</taxon>
        <taxon>Diversisporales</taxon>
        <taxon>Gigasporaceae</taxon>
        <taxon>Gigaspora</taxon>
    </lineage>
</organism>
<dbReference type="Proteomes" id="UP000266673">
    <property type="component" value="Unassembled WGS sequence"/>
</dbReference>
<name>A0A397TVM9_9GLOM</name>
<dbReference type="AlphaFoldDB" id="A0A397TVM9"/>
<accession>A0A397TVM9</accession>
<feature type="region of interest" description="Disordered" evidence="1">
    <location>
        <begin position="195"/>
        <end position="219"/>
    </location>
</feature>
<evidence type="ECO:0000313" key="3">
    <source>
        <dbReference type="Proteomes" id="UP000266673"/>
    </source>
</evidence>
<dbReference type="EMBL" id="QKWP01004277">
    <property type="protein sequence ID" value="RIB00409.1"/>
    <property type="molecule type" value="Genomic_DNA"/>
</dbReference>
<comment type="caution">
    <text evidence="2">The sequence shown here is derived from an EMBL/GenBank/DDBJ whole genome shotgun (WGS) entry which is preliminary data.</text>
</comment>